<dbReference type="EMBL" id="CM044701">
    <property type="protein sequence ID" value="KAI5683968.1"/>
    <property type="molecule type" value="Genomic_DNA"/>
</dbReference>
<accession>A0ACC0CGS7</accession>
<proteinExistence type="predicted"/>
<evidence type="ECO:0000313" key="2">
    <source>
        <dbReference type="Proteomes" id="UP001060085"/>
    </source>
</evidence>
<organism evidence="1 2">
    <name type="scientific">Catharanthus roseus</name>
    <name type="common">Madagascar periwinkle</name>
    <name type="synonym">Vinca rosea</name>
    <dbReference type="NCBI Taxonomy" id="4058"/>
    <lineage>
        <taxon>Eukaryota</taxon>
        <taxon>Viridiplantae</taxon>
        <taxon>Streptophyta</taxon>
        <taxon>Embryophyta</taxon>
        <taxon>Tracheophyta</taxon>
        <taxon>Spermatophyta</taxon>
        <taxon>Magnoliopsida</taxon>
        <taxon>eudicotyledons</taxon>
        <taxon>Gunneridae</taxon>
        <taxon>Pentapetalae</taxon>
        <taxon>asterids</taxon>
        <taxon>lamiids</taxon>
        <taxon>Gentianales</taxon>
        <taxon>Apocynaceae</taxon>
        <taxon>Rauvolfioideae</taxon>
        <taxon>Vinceae</taxon>
        <taxon>Catharanthinae</taxon>
        <taxon>Catharanthus</taxon>
    </lineage>
</organism>
<gene>
    <name evidence="1" type="ORF">M9H77_05196</name>
</gene>
<reference evidence="2" key="1">
    <citation type="journal article" date="2023" name="Nat. Plants">
        <title>Single-cell RNA sequencing provides a high-resolution roadmap for understanding the multicellular compartmentation of specialized metabolism.</title>
        <authorList>
            <person name="Sun S."/>
            <person name="Shen X."/>
            <person name="Li Y."/>
            <person name="Li Y."/>
            <person name="Wang S."/>
            <person name="Li R."/>
            <person name="Zhang H."/>
            <person name="Shen G."/>
            <person name="Guo B."/>
            <person name="Wei J."/>
            <person name="Xu J."/>
            <person name="St-Pierre B."/>
            <person name="Chen S."/>
            <person name="Sun C."/>
        </authorList>
    </citation>
    <scope>NUCLEOTIDE SEQUENCE [LARGE SCALE GENOMIC DNA]</scope>
</reference>
<dbReference type="Proteomes" id="UP001060085">
    <property type="component" value="Linkage Group LG01"/>
</dbReference>
<keyword evidence="2" id="KW-1185">Reference proteome</keyword>
<sequence>MSRLLPLLLRTAWRLDEKNKKSSELQQQPQLNEYDSSPLEELNLDESFSFDGLSLEIIEQLLNDDDHKKLLEEIEFKIQAVTEKIQFLKAAAEEIHQGPHYYNLEWYQILVSLGSQTPE</sequence>
<name>A0ACC0CGS7_CATRO</name>
<comment type="caution">
    <text evidence="1">The sequence shown here is derived from an EMBL/GenBank/DDBJ whole genome shotgun (WGS) entry which is preliminary data.</text>
</comment>
<evidence type="ECO:0000313" key="1">
    <source>
        <dbReference type="EMBL" id="KAI5683968.1"/>
    </source>
</evidence>
<protein>
    <submittedName>
        <fullName evidence="1">Uncharacterized protein</fullName>
    </submittedName>
</protein>